<reference evidence="1 2" key="1">
    <citation type="submission" date="2016-10" db="EMBL/GenBank/DDBJ databases">
        <authorList>
            <person name="de Groot N.N."/>
        </authorList>
    </citation>
    <scope>NUCLEOTIDE SEQUENCE [LARGE SCALE GENOMIC DNA]</scope>
    <source>
        <strain evidence="1 2">DSM 45610</strain>
    </source>
</reference>
<protein>
    <submittedName>
        <fullName evidence="1">Phage phiEco32-like COOH.NH2 ligase-type 2</fullName>
    </submittedName>
</protein>
<evidence type="ECO:0000313" key="2">
    <source>
        <dbReference type="Proteomes" id="UP000198534"/>
    </source>
</evidence>
<dbReference type="STRING" id="1048340.SAMN05444487_11132"/>
<dbReference type="GO" id="GO:0016874">
    <property type="term" value="F:ligase activity"/>
    <property type="evidence" value="ECO:0007669"/>
    <property type="project" value="UniProtKB-KW"/>
</dbReference>
<evidence type="ECO:0000313" key="1">
    <source>
        <dbReference type="EMBL" id="SDX15811.1"/>
    </source>
</evidence>
<dbReference type="AlphaFoldDB" id="A0A1H2ZEK2"/>
<dbReference type="RefSeq" id="WP_177168021.1">
    <property type="nucleotide sequence ID" value="NZ_FNNQ01000011.1"/>
</dbReference>
<proteinExistence type="predicted"/>
<dbReference type="InterPro" id="IPR025681">
    <property type="entry name" value="COOH-NH2_lig"/>
</dbReference>
<dbReference type="EMBL" id="FNNQ01000011">
    <property type="protein sequence ID" value="SDX15811.1"/>
    <property type="molecule type" value="Genomic_DNA"/>
</dbReference>
<dbReference type="Pfam" id="PF14395">
    <property type="entry name" value="COOH-NH2_lig"/>
    <property type="match status" value="1"/>
</dbReference>
<keyword evidence="2" id="KW-1185">Reference proteome</keyword>
<accession>A0A1H2ZEK2</accession>
<name>A0A1H2ZEK2_9BACL</name>
<dbReference type="Proteomes" id="UP000198534">
    <property type="component" value="Unassembled WGS sequence"/>
</dbReference>
<gene>
    <name evidence="1" type="ORF">SAMN05444487_11132</name>
</gene>
<sequence>MESYDLIFDTTANSRDVSDQVVTPEQTLAPSIHLEGTPSTLAEPMRVLNDKKAVAKTSSREERNSCLKIHGIATAEKVGILKQYIVCVFQTNVLLTYRTRARKAWLAQGQNRIRNQITRVQLEDDSREVRRVRTLAVRALYALGLDYGLVRVAIQAGNRVSIIDVNPSPKLNDEMKSVFVDAVHEYISMLPRAAVNLKQVMLGADPEFMMRHSDGNLVMASKYFPKRGRVGCDAIWHGQDRAKKPLVELRPEPTTDPRELVIRLYQGLRTASHKVNEPNIEWLAGALPHHQFPLGGHIHFSGVSPNFKLLRALDHYLALPLVLVEDQRGIKRRPKYGFLGDYRLQFHGGFEYRTLPSWLISPTLCKGVLAAAQLIVARYPELTARDLHELSVQKAYYEGEKEVLRDRASRLWGELTLLPEYKTYQKFLDALSQYLFSGITWDESKDFRIYWKLPPYSRK</sequence>
<organism evidence="1 2">
    <name type="scientific">Marininema mesophilum</name>
    <dbReference type="NCBI Taxonomy" id="1048340"/>
    <lineage>
        <taxon>Bacteria</taxon>
        <taxon>Bacillati</taxon>
        <taxon>Bacillota</taxon>
        <taxon>Bacilli</taxon>
        <taxon>Bacillales</taxon>
        <taxon>Thermoactinomycetaceae</taxon>
        <taxon>Marininema</taxon>
    </lineage>
</organism>
<keyword evidence="1" id="KW-0436">Ligase</keyword>